<dbReference type="Proteomes" id="UP000287651">
    <property type="component" value="Unassembled WGS sequence"/>
</dbReference>
<evidence type="ECO:0000313" key="3">
    <source>
        <dbReference type="Proteomes" id="UP000287651"/>
    </source>
</evidence>
<organism evidence="2 3">
    <name type="scientific">Ensete ventricosum</name>
    <name type="common">Abyssinian banana</name>
    <name type="synonym">Musa ensete</name>
    <dbReference type="NCBI Taxonomy" id="4639"/>
    <lineage>
        <taxon>Eukaryota</taxon>
        <taxon>Viridiplantae</taxon>
        <taxon>Streptophyta</taxon>
        <taxon>Embryophyta</taxon>
        <taxon>Tracheophyta</taxon>
        <taxon>Spermatophyta</taxon>
        <taxon>Magnoliopsida</taxon>
        <taxon>Liliopsida</taxon>
        <taxon>Zingiberales</taxon>
        <taxon>Musaceae</taxon>
        <taxon>Ensete</taxon>
    </lineage>
</organism>
<reference evidence="2 3" key="1">
    <citation type="journal article" date="2014" name="Agronomy (Basel)">
        <title>A Draft Genome Sequence for Ensete ventricosum, the Drought-Tolerant Tree Against Hunger.</title>
        <authorList>
            <person name="Harrison J."/>
            <person name="Moore K.A."/>
            <person name="Paszkiewicz K."/>
            <person name="Jones T."/>
            <person name="Grant M."/>
            <person name="Ambacheew D."/>
            <person name="Muzemil S."/>
            <person name="Studholme D.J."/>
        </authorList>
    </citation>
    <scope>NUCLEOTIDE SEQUENCE [LARGE SCALE GENOMIC DNA]</scope>
</reference>
<evidence type="ECO:0000313" key="2">
    <source>
        <dbReference type="EMBL" id="RRT60015.1"/>
    </source>
</evidence>
<accession>A0A426Z7S3</accession>
<dbReference type="EMBL" id="AMZH03007966">
    <property type="protein sequence ID" value="RRT60015.1"/>
    <property type="molecule type" value="Genomic_DNA"/>
</dbReference>
<evidence type="ECO:0000256" key="1">
    <source>
        <dbReference type="SAM" id="MobiDB-lite"/>
    </source>
</evidence>
<protein>
    <submittedName>
        <fullName evidence="2">Uncharacterized protein</fullName>
    </submittedName>
</protein>
<dbReference type="AlphaFoldDB" id="A0A426Z7S3"/>
<proteinExistence type="predicted"/>
<feature type="region of interest" description="Disordered" evidence="1">
    <location>
        <begin position="214"/>
        <end position="251"/>
    </location>
</feature>
<feature type="compositionally biased region" description="Polar residues" evidence="1">
    <location>
        <begin position="214"/>
        <end position="234"/>
    </location>
</feature>
<comment type="caution">
    <text evidence="2">The sequence shown here is derived from an EMBL/GenBank/DDBJ whole genome shotgun (WGS) entry which is preliminary data.</text>
</comment>
<name>A0A426Z7S3_ENSVE</name>
<sequence>MASASNRSNTSSILHAKSPSFGNKDFTARSITGRDSASSSTLSICSCKFRNISSFPLTPETALYCSSRRFTNLSTAKRTAVPVTAASMDTAGILHKLFFVVVPRSSAPMWRGRTVLAPETLCTGTRMALRCAAPFGRSWAWRRSGRPIDGSSRHHAASPFSLYVQYRDVNGVGVPIDNGEEGRPGLVAEASTRKEHKHDVVTAGCCLEHFVADTSTPKRSSQPRKQQTDTNKNTLGEGHAVSLLCSPPKAK</sequence>
<gene>
    <name evidence="2" type="ORF">B296_00012544</name>
</gene>